<gene>
    <name evidence="2" type="ORF">K9B37_16155</name>
</gene>
<protein>
    <submittedName>
        <fullName evidence="2">Uncharacterized protein</fullName>
    </submittedName>
</protein>
<evidence type="ECO:0000313" key="3">
    <source>
        <dbReference type="Proteomes" id="UP000704176"/>
    </source>
</evidence>
<feature type="region of interest" description="Disordered" evidence="1">
    <location>
        <begin position="113"/>
        <end position="209"/>
    </location>
</feature>
<organism evidence="2 3">
    <name type="scientific">Microvirga puerhi</name>
    <dbReference type="NCBI Taxonomy" id="2876078"/>
    <lineage>
        <taxon>Bacteria</taxon>
        <taxon>Pseudomonadati</taxon>
        <taxon>Pseudomonadota</taxon>
        <taxon>Alphaproteobacteria</taxon>
        <taxon>Hyphomicrobiales</taxon>
        <taxon>Methylobacteriaceae</taxon>
        <taxon>Microvirga</taxon>
    </lineage>
</organism>
<feature type="compositionally biased region" description="Basic and acidic residues" evidence="1">
    <location>
        <begin position="181"/>
        <end position="197"/>
    </location>
</feature>
<evidence type="ECO:0000256" key="1">
    <source>
        <dbReference type="SAM" id="MobiDB-lite"/>
    </source>
</evidence>
<feature type="compositionally biased region" description="Polar residues" evidence="1">
    <location>
        <begin position="198"/>
        <end position="209"/>
    </location>
</feature>
<feature type="compositionally biased region" description="Polar residues" evidence="1">
    <location>
        <begin position="164"/>
        <end position="177"/>
    </location>
</feature>
<proteinExistence type="predicted"/>
<dbReference type="Proteomes" id="UP000704176">
    <property type="component" value="Unassembled WGS sequence"/>
</dbReference>
<accession>A0ABS7VSC3</accession>
<comment type="caution">
    <text evidence="2">The sequence shown here is derived from an EMBL/GenBank/DDBJ whole genome shotgun (WGS) entry which is preliminary data.</text>
</comment>
<evidence type="ECO:0000313" key="2">
    <source>
        <dbReference type="EMBL" id="MBZ6077813.1"/>
    </source>
</evidence>
<sequence>MPHLVAALFKDAGQADKALQAVLELGILPSRIAIAGRREGREISSISGFRTLSIEEDIAEELRRLSLPPEELHAFASSIRKGHTLVAVQVSDAEYKEVIRVLQMFAPVDLEEAGGKSASGSAPEGTAPLAAGVTGGVGEGLTNTASLPGMGELAGGDDLGTADLRTSNPRGGSTLPTGRSAEARETRPGIGALRRDLSQSGPVRSYRSS</sequence>
<reference evidence="2 3" key="1">
    <citation type="submission" date="2021-09" db="EMBL/GenBank/DDBJ databases">
        <title>The complete genome sequence of a new microorganism.</title>
        <authorList>
            <person name="Zi Z."/>
        </authorList>
    </citation>
    <scope>NUCLEOTIDE SEQUENCE [LARGE SCALE GENOMIC DNA]</scope>
    <source>
        <strain evidence="2 3">WGZ8</strain>
    </source>
</reference>
<dbReference type="RefSeq" id="WP_224314553.1">
    <property type="nucleotide sequence ID" value="NZ_JAIRBM010000012.1"/>
</dbReference>
<dbReference type="EMBL" id="JAIRBM010000012">
    <property type="protein sequence ID" value="MBZ6077813.1"/>
    <property type="molecule type" value="Genomic_DNA"/>
</dbReference>
<name>A0ABS7VSC3_9HYPH</name>
<keyword evidence="3" id="KW-1185">Reference proteome</keyword>